<dbReference type="InterPro" id="IPR005920">
    <property type="entry name" value="HutI"/>
</dbReference>
<organism evidence="11 12">
    <name type="scientific">Eiseniibacteriota bacterium</name>
    <dbReference type="NCBI Taxonomy" id="2212470"/>
    <lineage>
        <taxon>Bacteria</taxon>
        <taxon>Candidatus Eiseniibacteriota</taxon>
    </lineage>
</organism>
<dbReference type="GO" id="GO:0050480">
    <property type="term" value="F:imidazolonepropionase activity"/>
    <property type="evidence" value="ECO:0007669"/>
    <property type="project" value="UniProtKB-UniRule"/>
</dbReference>
<feature type="domain" description="Amidohydrolase-related" evidence="9">
    <location>
        <begin position="80"/>
        <end position="417"/>
    </location>
</feature>
<dbReference type="PANTHER" id="PTHR42752">
    <property type="entry name" value="IMIDAZOLONEPROPIONASE"/>
    <property type="match status" value="1"/>
</dbReference>
<evidence type="ECO:0000256" key="3">
    <source>
        <dbReference type="ARBA" id="ARBA00022723"/>
    </source>
</evidence>
<comment type="caution">
    <text evidence="11">The sequence shown here is derived from an EMBL/GenBank/DDBJ whole genome shotgun (WGS) entry which is preliminary data.</text>
</comment>
<dbReference type="InterPro" id="IPR011059">
    <property type="entry name" value="Metal-dep_hydrolase_composite"/>
</dbReference>
<dbReference type="EC" id="3.5.2.7" evidence="2 8"/>
<dbReference type="InterPro" id="IPR006680">
    <property type="entry name" value="Amidohydro-rel"/>
</dbReference>
<dbReference type="GO" id="GO:0019556">
    <property type="term" value="P:L-histidine catabolic process to glutamate and formamide"/>
    <property type="evidence" value="ECO:0007669"/>
    <property type="project" value="UniProtKB-UniRule"/>
</dbReference>
<keyword evidence="4 11" id="KW-0378">Hydrolase</keyword>
<accession>A0A538TVC3</accession>
<evidence type="ECO:0000259" key="10">
    <source>
        <dbReference type="Pfam" id="PF22039"/>
    </source>
</evidence>
<dbReference type="PANTHER" id="PTHR42752:SF1">
    <property type="entry name" value="IMIDAZOLONEPROPIONASE-RELATED"/>
    <property type="match status" value="1"/>
</dbReference>
<dbReference type="GO" id="GO:0005737">
    <property type="term" value="C:cytoplasm"/>
    <property type="evidence" value="ECO:0007669"/>
    <property type="project" value="UniProtKB-UniRule"/>
</dbReference>
<dbReference type="NCBIfam" id="TIGR01224">
    <property type="entry name" value="hutI"/>
    <property type="match status" value="1"/>
</dbReference>
<dbReference type="Proteomes" id="UP000316609">
    <property type="component" value="Unassembled WGS sequence"/>
</dbReference>
<proteinExistence type="predicted"/>
<gene>
    <name evidence="11" type="ORF">E6K78_04495</name>
</gene>
<evidence type="ECO:0000256" key="6">
    <source>
        <dbReference type="ARBA" id="ARBA00022833"/>
    </source>
</evidence>
<evidence type="ECO:0000313" key="11">
    <source>
        <dbReference type="EMBL" id="TMQ67538.1"/>
    </source>
</evidence>
<dbReference type="AlphaFoldDB" id="A0A538TVC3"/>
<evidence type="ECO:0000256" key="1">
    <source>
        <dbReference type="ARBA" id="ARBA00005023"/>
    </source>
</evidence>
<dbReference type="InterPro" id="IPR054418">
    <property type="entry name" value="MQNX/HUTI_composite_N"/>
</dbReference>
<evidence type="ECO:0000259" key="9">
    <source>
        <dbReference type="Pfam" id="PF01979"/>
    </source>
</evidence>
<evidence type="ECO:0000313" key="12">
    <source>
        <dbReference type="Proteomes" id="UP000316609"/>
    </source>
</evidence>
<dbReference type="Pfam" id="PF22039">
    <property type="entry name" value="HUTI_composite_bact"/>
    <property type="match status" value="1"/>
</dbReference>
<evidence type="ECO:0000256" key="4">
    <source>
        <dbReference type="ARBA" id="ARBA00022801"/>
    </source>
</evidence>
<comment type="pathway">
    <text evidence="1">Amino-acid degradation.</text>
</comment>
<keyword evidence="5" id="KW-0369">Histidine metabolism</keyword>
<dbReference type="EMBL" id="VBOY01000037">
    <property type="protein sequence ID" value="TMQ67538.1"/>
    <property type="molecule type" value="Genomic_DNA"/>
</dbReference>
<evidence type="ECO:0000256" key="5">
    <source>
        <dbReference type="ARBA" id="ARBA00022808"/>
    </source>
</evidence>
<keyword evidence="7" id="KW-0408">Iron</keyword>
<feature type="domain" description="Aminodeoxyfutalosine deaminase/Imidazolonepropionase-like composite" evidence="10">
    <location>
        <begin position="46"/>
        <end position="71"/>
    </location>
</feature>
<dbReference type="Gene3D" id="2.30.40.10">
    <property type="entry name" value="Urease, subunit C, domain 1"/>
    <property type="match status" value="1"/>
</dbReference>
<evidence type="ECO:0000256" key="7">
    <source>
        <dbReference type="ARBA" id="ARBA00023004"/>
    </source>
</evidence>
<keyword evidence="3" id="KW-0479">Metal-binding</keyword>
<evidence type="ECO:0000256" key="2">
    <source>
        <dbReference type="ARBA" id="ARBA00012864"/>
    </source>
</evidence>
<dbReference type="SUPFAM" id="SSF51556">
    <property type="entry name" value="Metallo-dependent hydrolases"/>
    <property type="match status" value="1"/>
</dbReference>
<reference evidence="11 12" key="1">
    <citation type="journal article" date="2019" name="Nat. Microbiol.">
        <title>Mediterranean grassland soil C-N compound turnover is dependent on rainfall and depth, and is mediated by genomically divergent microorganisms.</title>
        <authorList>
            <person name="Diamond S."/>
            <person name="Andeer P.F."/>
            <person name="Li Z."/>
            <person name="Crits-Christoph A."/>
            <person name="Burstein D."/>
            <person name="Anantharaman K."/>
            <person name="Lane K.R."/>
            <person name="Thomas B.C."/>
            <person name="Pan C."/>
            <person name="Northen T.R."/>
            <person name="Banfield J.F."/>
        </authorList>
    </citation>
    <scope>NUCLEOTIDE SEQUENCE [LARGE SCALE GENOMIC DNA]</scope>
    <source>
        <strain evidence="11">WS_8</strain>
    </source>
</reference>
<dbReference type="InterPro" id="IPR032466">
    <property type="entry name" value="Metal_Hydrolase"/>
</dbReference>
<dbReference type="Gene3D" id="3.20.20.140">
    <property type="entry name" value="Metal-dependent hydrolases"/>
    <property type="match status" value="1"/>
</dbReference>
<sequence length="431" mass="46616">MRLEPIRDPSAKAVAGRSGAYLMLHNTSEVVTPDPQGQRIVRYPKGAVVFQDGRVVEVGNGADLLRRHGEARPINANGRLVTPGLVDCHTHMIFAGHRADELQRKLAGESYVKIAASGGGIQTTVRATAAERDDTLEKSLAGRLERWRAAGCTTVEVKSGYGVKPQAELRLLTLIRGAVQRVPVRVQRTALLLHALPKEFKDRRADYVQSMVDLLPEIRRRELATSVDAFCDPAAFTVDECRRVLVPARELGLGLRLHAEQLARSGGAQLAAELEALSADHLEKATEEDWAALAQSGTVGVLLPAAALTLGHKLPKASMLRRSGARVAVATDFNPGTAPAQSLLECAALATRLCGFTADEMLLSVTWNAAKALGLEAQVGHLNPGTWGDAVAWECETLEELPYWMPAVRPDCVFLRGADLALPALERRVWP</sequence>
<dbReference type="SUPFAM" id="SSF51338">
    <property type="entry name" value="Composite domain of metallo-dependent hydrolases"/>
    <property type="match status" value="1"/>
</dbReference>
<keyword evidence="6" id="KW-0862">Zinc</keyword>
<dbReference type="Pfam" id="PF01979">
    <property type="entry name" value="Amidohydro_1"/>
    <property type="match status" value="1"/>
</dbReference>
<name>A0A538TVC3_UNCEI</name>
<evidence type="ECO:0000256" key="8">
    <source>
        <dbReference type="NCBIfam" id="TIGR01224"/>
    </source>
</evidence>
<dbReference type="GO" id="GO:0046872">
    <property type="term" value="F:metal ion binding"/>
    <property type="evidence" value="ECO:0007669"/>
    <property type="project" value="UniProtKB-KW"/>
</dbReference>
<protein>
    <recommendedName>
        <fullName evidence="2 8">Imidazolonepropionase</fullName>
        <ecNumber evidence="2 8">3.5.2.7</ecNumber>
    </recommendedName>
</protein>